<dbReference type="KEGG" id="nai:NECAME_05439"/>
<evidence type="ECO:0000313" key="1">
    <source>
        <dbReference type="EMBL" id="KAK6727373.1"/>
    </source>
</evidence>
<keyword evidence="2" id="KW-1185">Reference proteome</keyword>
<dbReference type="EMBL" id="JAVFWL010000001">
    <property type="protein sequence ID" value="KAK6727373.1"/>
    <property type="molecule type" value="Genomic_DNA"/>
</dbReference>
<proteinExistence type="predicted"/>
<organism evidence="1 2">
    <name type="scientific">Necator americanus</name>
    <name type="common">Human hookworm</name>
    <dbReference type="NCBI Taxonomy" id="51031"/>
    <lineage>
        <taxon>Eukaryota</taxon>
        <taxon>Metazoa</taxon>
        <taxon>Ecdysozoa</taxon>
        <taxon>Nematoda</taxon>
        <taxon>Chromadorea</taxon>
        <taxon>Rhabditida</taxon>
        <taxon>Rhabditina</taxon>
        <taxon>Rhabditomorpha</taxon>
        <taxon>Strongyloidea</taxon>
        <taxon>Ancylostomatidae</taxon>
        <taxon>Bunostominae</taxon>
        <taxon>Necator</taxon>
    </lineage>
</organism>
<comment type="caution">
    <text evidence="1">The sequence shown here is derived from an EMBL/GenBank/DDBJ whole genome shotgun (WGS) entry which is preliminary data.</text>
</comment>
<gene>
    <name evidence="1" type="primary">Necator_chrI.g1332</name>
    <name evidence="1" type="ORF">RB195_005206</name>
</gene>
<dbReference type="Proteomes" id="UP001303046">
    <property type="component" value="Unassembled WGS sequence"/>
</dbReference>
<protein>
    <submittedName>
        <fullName evidence="1">Uncharacterized protein</fullName>
    </submittedName>
</protein>
<accession>A0ABR1BPY6</accession>
<name>A0ABR1BPY6_NECAM</name>
<dbReference type="CTD" id="25345471"/>
<reference evidence="1 2" key="1">
    <citation type="submission" date="2023-08" db="EMBL/GenBank/DDBJ databases">
        <title>A Necator americanus chromosomal reference genome.</title>
        <authorList>
            <person name="Ilik V."/>
            <person name="Petrzelkova K.J."/>
            <person name="Pardy F."/>
            <person name="Fuh T."/>
            <person name="Niatou-Singa F.S."/>
            <person name="Gouil Q."/>
            <person name="Baker L."/>
            <person name="Ritchie M.E."/>
            <person name="Jex A.R."/>
            <person name="Gazzola D."/>
            <person name="Li H."/>
            <person name="Toshio Fujiwara R."/>
            <person name="Zhan B."/>
            <person name="Aroian R.V."/>
            <person name="Pafco B."/>
            <person name="Schwarz E.M."/>
        </authorList>
    </citation>
    <scope>NUCLEOTIDE SEQUENCE [LARGE SCALE GENOMIC DNA]</scope>
    <source>
        <strain evidence="1 2">Aroian</strain>
        <tissue evidence="1">Whole animal</tissue>
    </source>
</reference>
<sequence length="180" mass="20971">MNIFPCKNQEQESHHNFCFISAPLPDTDLVPHSSSHYSYELDTNDLQAELLKEKTLRESLEKELQQQQKLAFDLSARVHYSCFMMFQMQEAYNRLKSCKENLMMENAQLKETVVKLERKNAQLIGQQKKSELAIQCVNEEENNEGFDVNEMYGTKNELLLMALNYNITSRQSPKEHGNNS</sequence>
<evidence type="ECO:0000313" key="2">
    <source>
        <dbReference type="Proteomes" id="UP001303046"/>
    </source>
</evidence>